<dbReference type="EMBL" id="JAOYFB010000036">
    <property type="protein sequence ID" value="KAK4018575.1"/>
    <property type="molecule type" value="Genomic_DNA"/>
</dbReference>
<dbReference type="InterPro" id="IPR018162">
    <property type="entry name" value="Ala-tRNA-ligase_IIc_anticod-bd"/>
</dbReference>
<protein>
    <recommendedName>
        <fullName evidence="1">Alanyl-tRNA synthetase class IIc N-terminal domain-containing protein</fullName>
    </recommendedName>
</protein>
<feature type="domain" description="Alanyl-tRNA synthetase class IIc N-terminal" evidence="1">
    <location>
        <begin position="38"/>
        <end position="79"/>
    </location>
</feature>
<reference evidence="2 3" key="1">
    <citation type="journal article" date="2023" name="Nucleic Acids Res.">
        <title>The hologenome of Daphnia magna reveals possible DNA methylation and microbiome-mediated evolution of the host genome.</title>
        <authorList>
            <person name="Chaturvedi A."/>
            <person name="Li X."/>
            <person name="Dhandapani V."/>
            <person name="Marshall H."/>
            <person name="Kissane S."/>
            <person name="Cuenca-Cambronero M."/>
            <person name="Asole G."/>
            <person name="Calvet F."/>
            <person name="Ruiz-Romero M."/>
            <person name="Marangio P."/>
            <person name="Guigo R."/>
            <person name="Rago D."/>
            <person name="Mirbahai L."/>
            <person name="Eastwood N."/>
            <person name="Colbourne J.K."/>
            <person name="Zhou J."/>
            <person name="Mallon E."/>
            <person name="Orsini L."/>
        </authorList>
    </citation>
    <scope>NUCLEOTIDE SEQUENCE [LARGE SCALE GENOMIC DNA]</scope>
    <source>
        <strain evidence="2">LRV0_1</strain>
    </source>
</reference>
<evidence type="ECO:0000313" key="2">
    <source>
        <dbReference type="EMBL" id="KAK4018575.1"/>
    </source>
</evidence>
<accession>A0ABR0A0C0</accession>
<dbReference type="Pfam" id="PF01411">
    <property type="entry name" value="tRNA-synt_2c"/>
    <property type="match status" value="1"/>
</dbReference>
<organism evidence="2 3">
    <name type="scientific">Daphnia magna</name>
    <dbReference type="NCBI Taxonomy" id="35525"/>
    <lineage>
        <taxon>Eukaryota</taxon>
        <taxon>Metazoa</taxon>
        <taxon>Ecdysozoa</taxon>
        <taxon>Arthropoda</taxon>
        <taxon>Crustacea</taxon>
        <taxon>Branchiopoda</taxon>
        <taxon>Diplostraca</taxon>
        <taxon>Cladocera</taxon>
        <taxon>Anomopoda</taxon>
        <taxon>Daphniidae</taxon>
        <taxon>Daphnia</taxon>
    </lineage>
</organism>
<dbReference type="Proteomes" id="UP001234178">
    <property type="component" value="Unassembled WGS sequence"/>
</dbReference>
<comment type="caution">
    <text evidence="2">The sequence shown here is derived from an EMBL/GenBank/DDBJ whole genome shotgun (WGS) entry which is preliminary data.</text>
</comment>
<dbReference type="SUPFAM" id="SSF101353">
    <property type="entry name" value="Putative anticodon-binding domain of alanyl-tRNA synthetase (AlaRS)"/>
    <property type="match status" value="1"/>
</dbReference>
<evidence type="ECO:0000313" key="3">
    <source>
        <dbReference type="Proteomes" id="UP001234178"/>
    </source>
</evidence>
<dbReference type="InterPro" id="IPR018164">
    <property type="entry name" value="Ala-tRNA-synth_IIc_N"/>
</dbReference>
<keyword evidence="3" id="KW-1185">Reference proteome</keyword>
<gene>
    <name evidence="2" type="ORF">OUZ56_000622</name>
</gene>
<proteinExistence type="predicted"/>
<evidence type="ECO:0000259" key="1">
    <source>
        <dbReference type="Pfam" id="PF01411"/>
    </source>
</evidence>
<name>A0ABR0A0C0_9CRUS</name>
<sequence length="88" mass="10094">MAVKTGLIIIKSEHETNLTLEREIRIYYYLIGQPCPFGDVAWRLYDTYGLPVDLTQLMSEEKGLSFDMAVYEEPKKSRRSACYPVAAV</sequence>